<evidence type="ECO:0000256" key="1">
    <source>
        <dbReference type="SAM" id="MobiDB-lite"/>
    </source>
</evidence>
<dbReference type="InterPro" id="IPR013241">
    <property type="entry name" value="RNase_P_Pop3"/>
</dbReference>
<feature type="region of interest" description="Disordered" evidence="1">
    <location>
        <begin position="68"/>
        <end position="112"/>
    </location>
</feature>
<accession>A0AAJ0FXQ6</accession>
<dbReference type="GO" id="GO:0004526">
    <property type="term" value="F:ribonuclease P activity"/>
    <property type="evidence" value="ECO:0007669"/>
    <property type="project" value="UniProtKB-EC"/>
</dbReference>
<sequence length="263" mass="28967">MAVSTQTASRKRLVHHLDTPFSTVSWPETSLDDQDTILELLCKYALALHLKETKFADISLSLLNPIGQHKKAHARPSKGKRAAKRKKGDEGGKTAITDTDMAKPPHPEISDHVHVGFNSITRELESLSGNSEVRANKIHSKQPYCMIFVARGNQSAAFNCHFPKMVTIASRKLGSSETMRLIGFSKPCSDRLSSCLGIGRVSSLAILKDAPGTEALWTFVKNHVASVDAAWLEEKTNPQYRSTRITSVETTVGVKRNRTSQTC</sequence>
<feature type="compositionally biased region" description="Basic residues" evidence="1">
    <location>
        <begin position="68"/>
        <end position="86"/>
    </location>
</feature>
<evidence type="ECO:0000313" key="2">
    <source>
        <dbReference type="EMBL" id="KAK2595574.1"/>
    </source>
</evidence>
<comment type="caution">
    <text evidence="2">The sequence shown here is derived from an EMBL/GenBank/DDBJ whole genome shotgun (WGS) entry which is preliminary data.</text>
</comment>
<dbReference type="PANTHER" id="PTHR28272">
    <property type="entry name" value="RIBONUCLEASES P/MRP PROTEIN SUBUNIT POP3"/>
    <property type="match status" value="1"/>
</dbReference>
<keyword evidence="3" id="KW-1185">Reference proteome</keyword>
<dbReference type="GO" id="GO:0000172">
    <property type="term" value="C:ribonuclease MRP complex"/>
    <property type="evidence" value="ECO:0007669"/>
    <property type="project" value="TreeGrafter"/>
</dbReference>
<reference evidence="2" key="1">
    <citation type="submission" date="2023-06" db="EMBL/GenBank/DDBJ databases">
        <title>Conoideocrella luteorostrata (Hypocreales: Clavicipitaceae), a potential biocontrol fungus for elongate hemlock scale in United States Christmas tree production areas.</title>
        <authorList>
            <person name="Barrett H."/>
            <person name="Lovett B."/>
            <person name="Macias A.M."/>
            <person name="Stajich J.E."/>
            <person name="Kasson M.T."/>
        </authorList>
    </citation>
    <scope>NUCLEOTIDE SEQUENCE</scope>
    <source>
        <strain evidence="2">ARSEF 14590</strain>
    </source>
</reference>
<dbReference type="GO" id="GO:0005655">
    <property type="term" value="C:nucleolar ribonuclease P complex"/>
    <property type="evidence" value="ECO:0007669"/>
    <property type="project" value="TreeGrafter"/>
</dbReference>
<feature type="compositionally biased region" description="Basic and acidic residues" evidence="1">
    <location>
        <begin position="100"/>
        <end position="112"/>
    </location>
</feature>
<dbReference type="GO" id="GO:0000171">
    <property type="term" value="F:ribonuclease MRP activity"/>
    <property type="evidence" value="ECO:0007669"/>
    <property type="project" value="TreeGrafter"/>
</dbReference>
<dbReference type="GO" id="GO:0008033">
    <property type="term" value="P:tRNA processing"/>
    <property type="evidence" value="ECO:0007669"/>
    <property type="project" value="InterPro"/>
</dbReference>
<dbReference type="AlphaFoldDB" id="A0AAJ0FXQ6"/>
<dbReference type="EC" id="3.1.26.5" evidence="2"/>
<dbReference type="Proteomes" id="UP001251528">
    <property type="component" value="Unassembled WGS sequence"/>
</dbReference>
<keyword evidence="2" id="KW-0378">Hydrolase</keyword>
<dbReference type="PANTHER" id="PTHR28272:SF1">
    <property type="entry name" value="RIBONUCLEASES P_MRP PROTEIN SUBUNIT POP3"/>
    <property type="match status" value="1"/>
</dbReference>
<dbReference type="GO" id="GO:0005829">
    <property type="term" value="C:cytosol"/>
    <property type="evidence" value="ECO:0007669"/>
    <property type="project" value="TreeGrafter"/>
</dbReference>
<proteinExistence type="predicted"/>
<dbReference type="GO" id="GO:0006364">
    <property type="term" value="P:rRNA processing"/>
    <property type="evidence" value="ECO:0007669"/>
    <property type="project" value="InterPro"/>
</dbReference>
<organism evidence="2 3">
    <name type="scientific">Conoideocrella luteorostrata</name>
    <dbReference type="NCBI Taxonomy" id="1105319"/>
    <lineage>
        <taxon>Eukaryota</taxon>
        <taxon>Fungi</taxon>
        <taxon>Dikarya</taxon>
        <taxon>Ascomycota</taxon>
        <taxon>Pezizomycotina</taxon>
        <taxon>Sordariomycetes</taxon>
        <taxon>Hypocreomycetidae</taxon>
        <taxon>Hypocreales</taxon>
        <taxon>Clavicipitaceae</taxon>
        <taxon>Conoideocrella</taxon>
    </lineage>
</organism>
<evidence type="ECO:0000313" key="3">
    <source>
        <dbReference type="Proteomes" id="UP001251528"/>
    </source>
</evidence>
<dbReference type="GO" id="GO:0034965">
    <property type="term" value="P:intronic box C/D snoRNA processing"/>
    <property type="evidence" value="ECO:0007669"/>
    <property type="project" value="TreeGrafter"/>
</dbReference>
<dbReference type="EMBL" id="JASWJB010000127">
    <property type="protein sequence ID" value="KAK2595574.1"/>
    <property type="molecule type" value="Genomic_DNA"/>
</dbReference>
<gene>
    <name evidence="2" type="primary">POP3</name>
    <name evidence="2" type="ORF">QQS21_006685</name>
</gene>
<protein>
    <submittedName>
        <fullName evidence="2">RNase P and RNase MRP subunit</fullName>
        <ecNumber evidence="2">3.1.26.5</ecNumber>
    </submittedName>
</protein>
<name>A0AAJ0FXQ6_9HYPO</name>
<dbReference type="Pfam" id="PF08228">
    <property type="entry name" value="RNase_P_pop3"/>
    <property type="match status" value="1"/>
</dbReference>